<gene>
    <name evidence="2" type="ORF">AArcMg_0273</name>
</gene>
<proteinExistence type="predicted"/>
<feature type="region of interest" description="Disordered" evidence="1">
    <location>
        <begin position="77"/>
        <end position="106"/>
    </location>
</feature>
<evidence type="ECO:0000313" key="2">
    <source>
        <dbReference type="EMBL" id="AXR80296.1"/>
    </source>
</evidence>
<accession>A0A346PLA1</accession>
<dbReference type="AlphaFoldDB" id="A0A346PLA1"/>
<evidence type="ECO:0000256" key="1">
    <source>
        <dbReference type="SAM" id="MobiDB-lite"/>
    </source>
</evidence>
<name>A0A346PLA1_9EURY</name>
<dbReference type="Proteomes" id="UP000258613">
    <property type="component" value="Chromosome"/>
</dbReference>
<dbReference type="GO" id="GO:0008168">
    <property type="term" value="F:methyltransferase activity"/>
    <property type="evidence" value="ECO:0007669"/>
    <property type="project" value="UniProtKB-KW"/>
</dbReference>
<keyword evidence="3" id="KW-1185">Reference proteome</keyword>
<keyword evidence="2" id="KW-0808">Transferase</keyword>
<dbReference type="KEGG" id="nag:AArcMg_0273"/>
<evidence type="ECO:0000313" key="3">
    <source>
        <dbReference type="Proteomes" id="UP000258613"/>
    </source>
</evidence>
<reference evidence="3" key="1">
    <citation type="submission" date="2018-02" db="EMBL/GenBank/DDBJ databases">
        <title>Phenotypic and genomic properties of facultatively anaerobic sulfur-reducing natronoarchaea from hypersaline soda lakes.</title>
        <authorList>
            <person name="Sorokin D.Y."/>
            <person name="Kublanov I.V."/>
            <person name="Roman P."/>
            <person name="Sinninghe Damste J.S."/>
            <person name="Golyshin P.N."/>
            <person name="Rojo D."/>
            <person name="Ciordia S."/>
            <person name="Mena M.D.C."/>
            <person name="Ferrer M."/>
            <person name="Messina E."/>
            <person name="Smedile F."/>
            <person name="La Spada G."/>
            <person name="La Cono V."/>
            <person name="Yakimov M.M."/>
        </authorList>
    </citation>
    <scope>NUCLEOTIDE SEQUENCE [LARGE SCALE GENOMIC DNA]</scope>
    <source>
        <strain evidence="3">AArc-Mg</strain>
    </source>
</reference>
<protein>
    <submittedName>
        <fullName evidence="2">SAM-dependent methyltransferase</fullName>
    </submittedName>
</protein>
<dbReference type="EMBL" id="CP027033">
    <property type="protein sequence ID" value="AXR80296.1"/>
    <property type="molecule type" value="Genomic_DNA"/>
</dbReference>
<dbReference type="GO" id="GO:0032259">
    <property type="term" value="P:methylation"/>
    <property type="evidence" value="ECO:0007669"/>
    <property type="project" value="UniProtKB-KW"/>
</dbReference>
<keyword evidence="2" id="KW-0489">Methyltransferase</keyword>
<sequence>MPRGRTEDFVFRDDETRSVSNHLTPRLNRASYMMHPTVLTSTVATWIKDLNPKQLRAVARNATPLKTRVLNVVRRVLSGRGGPTDPHGRTERSGVNSNRPISGRSRGITFACAHPSVSGRHGQNGEASGLVPEVLHLKNTTSVLPSRVVPYDDRFSGYEHEHDLVVFIVSPHSQDSPQRGSVYRFILPNKTERAVNESDKLEKVPWDHEGSL</sequence>
<organism evidence="2 3">
    <name type="scientific">Natrarchaeobaculum sulfurireducens</name>
    <dbReference type="NCBI Taxonomy" id="2044521"/>
    <lineage>
        <taxon>Archaea</taxon>
        <taxon>Methanobacteriati</taxon>
        <taxon>Methanobacteriota</taxon>
        <taxon>Stenosarchaea group</taxon>
        <taxon>Halobacteria</taxon>
        <taxon>Halobacteriales</taxon>
        <taxon>Natrialbaceae</taxon>
        <taxon>Natrarchaeobaculum</taxon>
    </lineage>
</organism>